<protein>
    <submittedName>
        <fullName evidence="1">DUF1045 domain-containing protein</fullName>
    </submittedName>
</protein>
<keyword evidence="2" id="KW-1185">Reference proteome</keyword>
<dbReference type="Pfam" id="PF06299">
    <property type="entry name" value="DUF1045"/>
    <property type="match status" value="1"/>
</dbReference>
<proteinExistence type="predicted"/>
<name>A0A6L9MKV2_9HYPH</name>
<evidence type="ECO:0000313" key="2">
    <source>
        <dbReference type="Proteomes" id="UP000476332"/>
    </source>
</evidence>
<dbReference type="AlphaFoldDB" id="A0A6L9MKV2"/>
<dbReference type="RefSeq" id="WP_163045304.1">
    <property type="nucleotide sequence ID" value="NZ_JAAAMJ010000016.1"/>
</dbReference>
<dbReference type="InterPro" id="IPR009389">
    <property type="entry name" value="DUF1045"/>
</dbReference>
<reference evidence="1 2" key="1">
    <citation type="submission" date="2020-01" db="EMBL/GenBank/DDBJ databases">
        <title>Genomes of bacteria type strains.</title>
        <authorList>
            <person name="Chen J."/>
            <person name="Zhu S."/>
            <person name="Chen J."/>
        </authorList>
    </citation>
    <scope>NUCLEOTIDE SEQUENCE [LARGE SCALE GENOMIC DNA]</scope>
    <source>
        <strain evidence="1 2">KCTC 52919</strain>
    </source>
</reference>
<dbReference type="NCBIfam" id="TIGR03223">
    <property type="entry name" value="Phn_opern_protn"/>
    <property type="match status" value="1"/>
</dbReference>
<comment type="caution">
    <text evidence="1">The sequence shown here is derived from an EMBL/GenBank/DDBJ whole genome shotgun (WGS) entry which is preliminary data.</text>
</comment>
<dbReference type="Proteomes" id="UP000476332">
    <property type="component" value="Unassembled WGS sequence"/>
</dbReference>
<dbReference type="EMBL" id="JAAAMJ010000016">
    <property type="protein sequence ID" value="NDV88467.1"/>
    <property type="molecule type" value="Genomic_DNA"/>
</dbReference>
<organism evidence="1 2">
    <name type="scientific">Aurantimonas aggregata</name>
    <dbReference type="NCBI Taxonomy" id="2047720"/>
    <lineage>
        <taxon>Bacteria</taxon>
        <taxon>Pseudomonadati</taxon>
        <taxon>Pseudomonadota</taxon>
        <taxon>Alphaproteobacteria</taxon>
        <taxon>Hyphomicrobiales</taxon>
        <taxon>Aurantimonadaceae</taxon>
        <taxon>Aurantimonas</taxon>
    </lineage>
</organism>
<sequence>MRAAIYFTPPAGAPLTRAAAEWLGRGAFDGEPTRPRDKRLDPLVEQPARYGFHATMKAPFHLADDTDLADLDARLAAFCASRDAVAIDALVIDRLGSFFAFVPETPPVALVELAAAVVRTFEPMRAPMSEEDIRRRNPDKLSERQREQLAEWGYPYVFNDFRFHMTLTGSVDAKDQAKVGKRLAKHFGALDGAPIAIDRLAIFVEPEPGAPFRLHSMHPFDPRRDRTEVAGALVA</sequence>
<evidence type="ECO:0000313" key="1">
    <source>
        <dbReference type="EMBL" id="NDV88467.1"/>
    </source>
</evidence>
<accession>A0A6L9MKV2</accession>
<gene>
    <name evidence="1" type="ORF">GTW51_17335</name>
</gene>
<dbReference type="PIRSF" id="PIRSF033328">
    <property type="entry name" value="Phest_Mll4975"/>
    <property type="match status" value="1"/>
</dbReference>